<proteinExistence type="predicted"/>
<organism evidence="1 2">
    <name type="scientific">Flavihumibacter petaseus NBRC 106054</name>
    <dbReference type="NCBI Taxonomy" id="1220578"/>
    <lineage>
        <taxon>Bacteria</taxon>
        <taxon>Pseudomonadati</taxon>
        <taxon>Bacteroidota</taxon>
        <taxon>Chitinophagia</taxon>
        <taxon>Chitinophagales</taxon>
        <taxon>Chitinophagaceae</taxon>
        <taxon>Flavihumibacter</taxon>
    </lineage>
</organism>
<dbReference type="InterPro" id="IPR032676">
    <property type="entry name" value="YkuD_2"/>
</dbReference>
<dbReference type="OrthoDB" id="9815195at2"/>
<comment type="caution">
    <text evidence="1">The sequence shown here is derived from an EMBL/GenBank/DDBJ whole genome shotgun (WGS) entry which is preliminary data.</text>
</comment>
<dbReference type="PANTHER" id="PTHR38477:SF1">
    <property type="entry name" value="MUREIN L,D-TRANSPEPTIDASE CATALYTIC DOMAIN FAMILY PROTEIN"/>
    <property type="match status" value="1"/>
</dbReference>
<name>A0A0E9MU29_9BACT</name>
<keyword evidence="2" id="KW-1185">Reference proteome</keyword>
<sequence length="245" mass="27280">MQKKFNPVTLIAVLAFIGFTFVTVNWPTNAASRDFSAKNTAVTDNLTEDAAFRLYDLLSLDSLGLQKQAFELAVRGWEKLKQQGQISRDAIMTIADFSQPSARKRLYVLDLESGKLLYNTYVAHGRNSGREMASSYSNRPSSYKSSPGFYRTEETYYGSNGYSLRLEGLEKGINDNADRRAIVMHGAPYVNEKFISQQGFIGRSQGCPAIPQNMARPIINAIKGGSCLFIYSPAPVYAQQSQLVR</sequence>
<dbReference type="STRING" id="1220578.FPE01S_01_00860"/>
<protein>
    <recommendedName>
        <fullName evidence="3">YkuD domain-containing protein</fullName>
    </recommendedName>
</protein>
<gene>
    <name evidence="1" type="ORF">FPE01S_01_00860</name>
</gene>
<evidence type="ECO:0008006" key="3">
    <source>
        <dbReference type="Google" id="ProtNLM"/>
    </source>
</evidence>
<evidence type="ECO:0000313" key="1">
    <source>
        <dbReference type="EMBL" id="GAO41074.1"/>
    </source>
</evidence>
<evidence type="ECO:0000313" key="2">
    <source>
        <dbReference type="Proteomes" id="UP000033121"/>
    </source>
</evidence>
<dbReference type="AlphaFoldDB" id="A0A0E9MU29"/>
<dbReference type="EMBL" id="BBWV01000001">
    <property type="protein sequence ID" value="GAO41074.1"/>
    <property type="molecule type" value="Genomic_DNA"/>
</dbReference>
<dbReference type="Proteomes" id="UP000033121">
    <property type="component" value="Unassembled WGS sequence"/>
</dbReference>
<dbReference type="RefSeq" id="WP_046367002.1">
    <property type="nucleotide sequence ID" value="NZ_BBWV01000001.1"/>
</dbReference>
<dbReference type="Pfam" id="PF13645">
    <property type="entry name" value="YkuD_2"/>
    <property type="match status" value="1"/>
</dbReference>
<accession>A0A0E9MU29</accession>
<dbReference type="PANTHER" id="PTHR38477">
    <property type="entry name" value="HYPOTHETICAL EXPORTED PROTEIN"/>
    <property type="match status" value="1"/>
</dbReference>
<reference evidence="1 2" key="1">
    <citation type="submission" date="2015-04" db="EMBL/GenBank/DDBJ databases">
        <title>Whole genome shotgun sequence of Flavihumibacter petaseus NBRC 106054.</title>
        <authorList>
            <person name="Miyazawa S."/>
            <person name="Hosoyama A."/>
            <person name="Hashimoto M."/>
            <person name="Noguchi M."/>
            <person name="Tsuchikane K."/>
            <person name="Ohji S."/>
            <person name="Yamazoe A."/>
            <person name="Ichikawa N."/>
            <person name="Kimura A."/>
            <person name="Fujita N."/>
        </authorList>
    </citation>
    <scope>NUCLEOTIDE SEQUENCE [LARGE SCALE GENOMIC DNA]</scope>
    <source>
        <strain evidence="1 2">NBRC 106054</strain>
    </source>
</reference>